<name>A0A1J7C1F7_9ACTN</name>
<dbReference type="InterPro" id="IPR029058">
    <property type="entry name" value="AB_hydrolase_fold"/>
</dbReference>
<dbReference type="STRING" id="1428644.BIV57_21655"/>
<dbReference type="RefSeq" id="WP_071658620.1">
    <property type="nucleotide sequence ID" value="NZ_MLCF01000156.1"/>
</dbReference>
<organism evidence="2 3">
    <name type="scientific">Mangrovactinospora gilvigrisea</name>
    <dbReference type="NCBI Taxonomy" id="1428644"/>
    <lineage>
        <taxon>Bacteria</taxon>
        <taxon>Bacillati</taxon>
        <taxon>Actinomycetota</taxon>
        <taxon>Actinomycetes</taxon>
        <taxon>Kitasatosporales</taxon>
        <taxon>Streptomycetaceae</taxon>
        <taxon>Mangrovactinospora</taxon>
    </lineage>
</organism>
<dbReference type="Gene3D" id="3.40.50.1820">
    <property type="entry name" value="alpha/beta hydrolase"/>
    <property type="match status" value="1"/>
</dbReference>
<dbReference type="OrthoDB" id="9805123at2"/>
<dbReference type="InterPro" id="IPR050261">
    <property type="entry name" value="FrsA_esterase"/>
</dbReference>
<evidence type="ECO:0000256" key="1">
    <source>
        <dbReference type="ARBA" id="ARBA00008645"/>
    </source>
</evidence>
<dbReference type="Proteomes" id="UP000243342">
    <property type="component" value="Unassembled WGS sequence"/>
</dbReference>
<protein>
    <recommendedName>
        <fullName evidence="4">Acetylesterase</fullName>
    </recommendedName>
</protein>
<dbReference type="SUPFAM" id="SSF53474">
    <property type="entry name" value="alpha/beta-Hydrolases"/>
    <property type="match status" value="1"/>
</dbReference>
<accession>A0A1J7C1F7</accession>
<comment type="caution">
    <text evidence="2">The sequence shown here is derived from an EMBL/GenBank/DDBJ whole genome shotgun (WGS) entry which is preliminary data.</text>
</comment>
<evidence type="ECO:0008006" key="4">
    <source>
        <dbReference type="Google" id="ProtNLM"/>
    </source>
</evidence>
<sequence length="370" mass="38945">MELLGNGKRDYRDLGIFSELVELTAPRRAGRMAPGPELVAAAREAIGVLDLAPGDARVERSWTSADGELVGEEVSWSVGFGPRTRAYLLRPAGADPAEPLPGVVALHCHGGHKWQGKEKIANGPDGPDGYAAACQEELYGGRAWADELARRGHVVLAHDTFLWGSRRIPADQIPGAEGHAAERAYDSVANPYEHVVSKWCGLLGTSVAGVVAGEDLAAAAYLRSRPEVDGSRIGCAGLSGGGCRSAMLGAFDGGMAAVAISAMMSTYDELLDGFAVKHTWMFQPAALSPIAEWPALTACAVSAGAGLLVQYARGDALFPERGMAAADATLAAACGEDGYQGQWFEGPHRFDVAMQEAAFSWLRGRLAARQ</sequence>
<proteinExistence type="inferred from homology"/>
<evidence type="ECO:0000313" key="2">
    <source>
        <dbReference type="EMBL" id="OIV35400.1"/>
    </source>
</evidence>
<dbReference type="PANTHER" id="PTHR22946:SF8">
    <property type="entry name" value="ACETYL XYLAN ESTERASE DOMAIN-CONTAINING PROTEIN"/>
    <property type="match status" value="1"/>
</dbReference>
<gene>
    <name evidence="2" type="ORF">BIV57_21655</name>
</gene>
<reference evidence="2 3" key="1">
    <citation type="submission" date="2016-10" db="EMBL/GenBank/DDBJ databases">
        <title>Genome sequence of Streptomyces gilvigriseus MUSC 26.</title>
        <authorList>
            <person name="Lee L.-H."/>
            <person name="Ser H.-L."/>
        </authorList>
    </citation>
    <scope>NUCLEOTIDE SEQUENCE [LARGE SCALE GENOMIC DNA]</scope>
    <source>
        <strain evidence="2 3">MUSC 26</strain>
    </source>
</reference>
<evidence type="ECO:0000313" key="3">
    <source>
        <dbReference type="Proteomes" id="UP000243342"/>
    </source>
</evidence>
<keyword evidence="3" id="KW-1185">Reference proteome</keyword>
<dbReference type="AlphaFoldDB" id="A0A1J7C1F7"/>
<dbReference type="EMBL" id="MLCF01000156">
    <property type="protein sequence ID" value="OIV35400.1"/>
    <property type="molecule type" value="Genomic_DNA"/>
</dbReference>
<dbReference type="PANTHER" id="PTHR22946">
    <property type="entry name" value="DIENELACTONE HYDROLASE DOMAIN-CONTAINING PROTEIN-RELATED"/>
    <property type="match status" value="1"/>
</dbReference>
<comment type="similarity">
    <text evidence="1">Belongs to the AB hydrolase superfamily.</text>
</comment>